<evidence type="ECO:0000259" key="3">
    <source>
        <dbReference type="Pfam" id="PF06414"/>
    </source>
</evidence>
<dbReference type="InterPro" id="IPR010488">
    <property type="entry name" value="Zeta_toxin_domain"/>
</dbReference>
<name>A0A0B7IMC4_9FLAO</name>
<dbReference type="InterPro" id="IPR027417">
    <property type="entry name" value="P-loop_NTPase"/>
</dbReference>
<dbReference type="GO" id="GO:0005524">
    <property type="term" value="F:ATP binding"/>
    <property type="evidence" value="ECO:0007669"/>
    <property type="project" value="UniProtKB-KW"/>
</dbReference>
<protein>
    <recommendedName>
        <fullName evidence="3">Zeta toxin domain-containing protein</fullName>
    </recommendedName>
</protein>
<reference evidence="4 5" key="1">
    <citation type="submission" date="2015-01" db="EMBL/GenBank/DDBJ databases">
        <authorList>
            <person name="Xiang T."/>
            <person name="Song Y."/>
            <person name="Huang L."/>
            <person name="Wang B."/>
            <person name="Wu P."/>
        </authorList>
    </citation>
    <scope>NUCLEOTIDE SEQUENCE [LARGE SCALE GENOMIC DNA]</scope>
    <source>
        <strain evidence="4 5">CcD93</strain>
    </source>
</reference>
<dbReference type="GO" id="GO:0016301">
    <property type="term" value="F:kinase activity"/>
    <property type="evidence" value="ECO:0007669"/>
    <property type="project" value="InterPro"/>
</dbReference>
<proteinExistence type="predicted"/>
<dbReference type="AlphaFoldDB" id="A0A0B7IMC4"/>
<dbReference type="Pfam" id="PF06414">
    <property type="entry name" value="Zeta_toxin"/>
    <property type="match status" value="1"/>
</dbReference>
<dbReference type="RefSeq" id="WP_042007733.1">
    <property type="nucleotide sequence ID" value="NZ_CDOL01000223.1"/>
</dbReference>
<dbReference type="SUPFAM" id="SSF52540">
    <property type="entry name" value="P-loop containing nucleoside triphosphate hydrolases"/>
    <property type="match status" value="1"/>
</dbReference>
<evidence type="ECO:0000313" key="4">
    <source>
        <dbReference type="EMBL" id="CEN53025.1"/>
    </source>
</evidence>
<feature type="domain" description="Zeta toxin" evidence="3">
    <location>
        <begin position="23"/>
        <end position="200"/>
    </location>
</feature>
<keyword evidence="1" id="KW-0547">Nucleotide-binding</keyword>
<dbReference type="OrthoDB" id="9792687at2"/>
<dbReference type="EMBL" id="CDOL01000223">
    <property type="protein sequence ID" value="CEN53025.1"/>
    <property type="molecule type" value="Genomic_DNA"/>
</dbReference>
<sequence length="282" mass="32027">MKVEDVLKIFEKNKDFLLGEVYSKSNPVACILGGQPASGKGNLASIITKNIYTGEQFLIVNGDTYRNFHPDYQNLVKNPHIYSRETQIFSNVFTEELIKEAIRNKFNIIIEGTMRNPQIPLNTSNLFKQNGFKVEALAISAPAIFTEIGIYIRYQEEVNKQKMGRLAEISSHNSAVEGVPKSLDLLYSKNAVDRIHIYSMYANEKVKSLSFDGKKWNCSLPPSNFIKTSREKQLLDKDLLQNLITKGKETFNSIRTDLKPNVAELLDKLSSISQKIDNSLKW</sequence>
<evidence type="ECO:0000313" key="5">
    <source>
        <dbReference type="Proteomes" id="UP000038200"/>
    </source>
</evidence>
<evidence type="ECO:0000256" key="2">
    <source>
        <dbReference type="ARBA" id="ARBA00022840"/>
    </source>
</evidence>
<organism evidence="4 5">
    <name type="scientific">Capnocytophaga canis</name>
    <dbReference type="NCBI Taxonomy" id="1848903"/>
    <lineage>
        <taxon>Bacteria</taxon>
        <taxon>Pseudomonadati</taxon>
        <taxon>Bacteroidota</taxon>
        <taxon>Flavobacteriia</taxon>
        <taxon>Flavobacteriales</taxon>
        <taxon>Flavobacteriaceae</taxon>
        <taxon>Capnocytophaga</taxon>
    </lineage>
</organism>
<dbReference type="Proteomes" id="UP000038200">
    <property type="component" value="Unassembled WGS sequence"/>
</dbReference>
<keyword evidence="2" id="KW-0067">ATP-binding</keyword>
<evidence type="ECO:0000256" key="1">
    <source>
        <dbReference type="ARBA" id="ARBA00022741"/>
    </source>
</evidence>
<accession>A0A0B7IMC4</accession>
<dbReference type="Gene3D" id="3.40.50.300">
    <property type="entry name" value="P-loop containing nucleotide triphosphate hydrolases"/>
    <property type="match status" value="1"/>
</dbReference>
<gene>
    <name evidence="4" type="ORF">CCAND93_350007</name>
</gene>